<dbReference type="CDD" id="cd02440">
    <property type="entry name" value="AdoMet_MTases"/>
    <property type="match status" value="1"/>
</dbReference>
<dbReference type="EMBL" id="JAPHEG010000002">
    <property type="protein sequence ID" value="MDF2953404.1"/>
    <property type="molecule type" value="Genomic_DNA"/>
</dbReference>
<protein>
    <submittedName>
        <fullName evidence="1">Protein N-terminal and lysine N-methylase</fullName>
    </submittedName>
</protein>
<evidence type="ECO:0000313" key="2">
    <source>
        <dbReference type="Proteomes" id="UP001144110"/>
    </source>
</evidence>
<dbReference type="PANTHER" id="PTHR14614">
    <property type="entry name" value="HEPATOCELLULAR CARCINOMA-ASSOCIATED ANTIGEN"/>
    <property type="match status" value="1"/>
</dbReference>
<evidence type="ECO:0000313" key="1">
    <source>
        <dbReference type="EMBL" id="MDF2953404.1"/>
    </source>
</evidence>
<reference evidence="1" key="1">
    <citation type="submission" date="2022-11" db="EMBL/GenBank/DDBJ databases">
        <title>Candidatus Alkanophaga archaea from heated hydrothermal vent sediment oxidize petroleum alkanes.</title>
        <authorList>
            <person name="Zehnle H."/>
            <person name="Laso-Perez R."/>
            <person name="Lipp J."/>
            <person name="Teske A."/>
            <person name="Wegener G."/>
        </authorList>
    </citation>
    <scope>NUCLEOTIDE SEQUENCE</scope>
    <source>
        <strain evidence="1">MCA70</strain>
    </source>
</reference>
<dbReference type="InterPro" id="IPR029063">
    <property type="entry name" value="SAM-dependent_MTases_sf"/>
</dbReference>
<dbReference type="PANTHER" id="PTHR14614:SF163">
    <property type="entry name" value="METHYLTRANSFERASE SMALL DOMAIN-CONTAINING PROTEIN"/>
    <property type="match status" value="1"/>
</dbReference>
<sequence length="212" mass="24401">MKTVRNLTIEKEEITVRGQTLKIFLPAKLEEIFQGDPFLEVEKFPFWARVWESSLVLADYVATIEPPKRILEIGAGLGVPSLVAAKLGHKVCATDFEKLPLEFIELSAKENNLNVETKILDWTNPDLSEKFDLIIGSEVVFRKSLFKPLIELFKNYLEDRGEIILSHPSERKRTLIPFLHEAQKDFKILTSIRKLKSEEKTVEIILNKLIKN</sequence>
<dbReference type="InterPro" id="IPR019410">
    <property type="entry name" value="Methyltransf_16"/>
</dbReference>
<comment type="caution">
    <text evidence="1">The sequence shown here is derived from an EMBL/GenBank/DDBJ whole genome shotgun (WGS) entry which is preliminary data.</text>
</comment>
<name>A0AAE3P5P4_9BACT</name>
<dbReference type="Pfam" id="PF10294">
    <property type="entry name" value="Methyltransf_16"/>
    <property type="match status" value="1"/>
</dbReference>
<dbReference type="SUPFAM" id="SSF53335">
    <property type="entry name" value="S-adenosyl-L-methionine-dependent methyltransferases"/>
    <property type="match status" value="1"/>
</dbReference>
<dbReference type="Proteomes" id="UP001144110">
    <property type="component" value="Unassembled WGS sequence"/>
</dbReference>
<gene>
    <name evidence="1" type="ORF">OD816_000649</name>
</gene>
<organism evidence="1 2">
    <name type="scientific">Candidatus Thermodesulfobacterium syntrophicum</name>
    <dbReference type="NCBI Taxonomy" id="3060442"/>
    <lineage>
        <taxon>Bacteria</taxon>
        <taxon>Pseudomonadati</taxon>
        <taxon>Thermodesulfobacteriota</taxon>
        <taxon>Thermodesulfobacteria</taxon>
        <taxon>Thermodesulfobacteriales</taxon>
        <taxon>Thermodesulfobacteriaceae</taxon>
        <taxon>Thermodesulfobacterium</taxon>
    </lineage>
</organism>
<dbReference type="AlphaFoldDB" id="A0AAE3P5P4"/>
<dbReference type="Gene3D" id="3.40.50.150">
    <property type="entry name" value="Vaccinia Virus protein VP39"/>
    <property type="match status" value="1"/>
</dbReference>
<accession>A0AAE3P5P4</accession>
<proteinExistence type="predicted"/>